<reference evidence="2" key="1">
    <citation type="submission" date="2022-10" db="EMBL/GenBank/DDBJ databases">
        <title>The complete genomes of actinobacterial strains from the NBC collection.</title>
        <authorList>
            <person name="Joergensen T.S."/>
            <person name="Alvarez Arevalo M."/>
            <person name="Sterndorff E.B."/>
            <person name="Faurdal D."/>
            <person name="Vuksanovic O."/>
            <person name="Mourched A.-S."/>
            <person name="Charusanti P."/>
            <person name="Shaw S."/>
            <person name="Blin K."/>
            <person name="Weber T."/>
        </authorList>
    </citation>
    <scope>NUCLEOTIDE SEQUENCE</scope>
    <source>
        <strain evidence="2">NBC_00222</strain>
    </source>
</reference>
<feature type="chain" id="PRO_5046999785" description="Secreted protein" evidence="1">
    <location>
        <begin position="27"/>
        <end position="79"/>
    </location>
</feature>
<dbReference type="RefSeq" id="WP_328955788.1">
    <property type="nucleotide sequence ID" value="NZ_CP108110.1"/>
</dbReference>
<proteinExistence type="predicted"/>
<evidence type="ECO:0000313" key="3">
    <source>
        <dbReference type="Proteomes" id="UP001432222"/>
    </source>
</evidence>
<evidence type="ECO:0000256" key="1">
    <source>
        <dbReference type="SAM" id="SignalP"/>
    </source>
</evidence>
<accession>A0ABZ1U4R3</accession>
<sequence>MRRAPRTLIRALAAVAIIAAVPLVSSPEDWGWQTEDHGRSVVATSQTMSNDWGWSAPAPNVTAAVVPSAPQSLIQDWGW</sequence>
<organism evidence="2 3">
    <name type="scientific">Kitasatospora purpeofusca</name>
    <dbReference type="NCBI Taxonomy" id="67352"/>
    <lineage>
        <taxon>Bacteria</taxon>
        <taxon>Bacillati</taxon>
        <taxon>Actinomycetota</taxon>
        <taxon>Actinomycetes</taxon>
        <taxon>Kitasatosporales</taxon>
        <taxon>Streptomycetaceae</taxon>
        <taxon>Kitasatospora</taxon>
    </lineage>
</organism>
<gene>
    <name evidence="2" type="ORF">OHA16_19595</name>
</gene>
<keyword evidence="3" id="KW-1185">Reference proteome</keyword>
<evidence type="ECO:0000313" key="2">
    <source>
        <dbReference type="EMBL" id="WUQ84977.1"/>
    </source>
</evidence>
<evidence type="ECO:0008006" key="4">
    <source>
        <dbReference type="Google" id="ProtNLM"/>
    </source>
</evidence>
<name>A0ABZ1U4R3_9ACTN</name>
<dbReference type="Proteomes" id="UP001432222">
    <property type="component" value="Chromosome"/>
</dbReference>
<feature type="signal peptide" evidence="1">
    <location>
        <begin position="1"/>
        <end position="26"/>
    </location>
</feature>
<keyword evidence="1" id="KW-0732">Signal</keyword>
<protein>
    <recommendedName>
        <fullName evidence="4">Secreted protein</fullName>
    </recommendedName>
</protein>
<dbReference type="EMBL" id="CP108110">
    <property type="protein sequence ID" value="WUQ84977.1"/>
    <property type="molecule type" value="Genomic_DNA"/>
</dbReference>